<protein>
    <submittedName>
        <fullName evidence="8">Starch-binding protein SusD</fullName>
    </submittedName>
</protein>
<comment type="similarity">
    <text evidence="2">Belongs to the SusD family.</text>
</comment>
<dbReference type="Gene3D" id="1.10.3780.10">
    <property type="entry name" value="SusD-like"/>
    <property type="match status" value="1"/>
</dbReference>
<feature type="chain" id="PRO_5029882767" evidence="6">
    <location>
        <begin position="25"/>
        <end position="550"/>
    </location>
</feature>
<dbReference type="PROSITE" id="PS51257">
    <property type="entry name" value="PROKAR_LIPOPROTEIN"/>
    <property type="match status" value="1"/>
</dbReference>
<name>A0A7I9ZZR1_9BACE</name>
<evidence type="ECO:0000313" key="9">
    <source>
        <dbReference type="Proteomes" id="UP000491181"/>
    </source>
</evidence>
<evidence type="ECO:0000256" key="4">
    <source>
        <dbReference type="ARBA" id="ARBA00023136"/>
    </source>
</evidence>
<evidence type="ECO:0000256" key="1">
    <source>
        <dbReference type="ARBA" id="ARBA00004442"/>
    </source>
</evidence>
<dbReference type="AlphaFoldDB" id="A0A7I9ZZR1"/>
<keyword evidence="3 6" id="KW-0732">Signal</keyword>
<dbReference type="Gene3D" id="1.25.40.390">
    <property type="match status" value="1"/>
</dbReference>
<dbReference type="Gene3D" id="1.25.40.10">
    <property type="entry name" value="Tetratricopeptide repeat domain"/>
    <property type="match status" value="1"/>
</dbReference>
<dbReference type="GO" id="GO:0009279">
    <property type="term" value="C:cell outer membrane"/>
    <property type="evidence" value="ECO:0007669"/>
    <property type="project" value="UniProtKB-SubCell"/>
</dbReference>
<dbReference type="InterPro" id="IPR011990">
    <property type="entry name" value="TPR-like_helical_dom_sf"/>
</dbReference>
<keyword evidence="4" id="KW-0472">Membrane</keyword>
<reference evidence="8 9" key="1">
    <citation type="journal article" date="2020" name="Microbiome">
        <title>Single-cell genomics of uncultured bacteria reveals dietary fiber responders in the mouse gut microbiota.</title>
        <authorList>
            <person name="Chijiiwa R."/>
            <person name="Hosokawa M."/>
            <person name="Kogawa M."/>
            <person name="Nishikawa Y."/>
            <person name="Ide K."/>
            <person name="Sakanashi C."/>
            <person name="Takahashi K."/>
            <person name="Takeyama H."/>
        </authorList>
    </citation>
    <scope>NUCLEOTIDE SEQUENCE [LARGE SCALE GENOMIC DNA]</scope>
    <source>
        <strain evidence="8">IMSAGC_001</strain>
    </source>
</reference>
<proteinExistence type="inferred from homology"/>
<organism evidence="8 9">
    <name type="scientific">Bacteroides acidifaciens</name>
    <dbReference type="NCBI Taxonomy" id="85831"/>
    <lineage>
        <taxon>Bacteria</taxon>
        <taxon>Pseudomonadati</taxon>
        <taxon>Bacteroidota</taxon>
        <taxon>Bacteroidia</taxon>
        <taxon>Bacteroidales</taxon>
        <taxon>Bacteroidaceae</taxon>
        <taxon>Bacteroides</taxon>
    </lineage>
</organism>
<sequence>MKIKTIKQLFSAALIASLSLGVTSCINDLNISPIDPQADGSFDQQGVFVKGYAMLGLTGQKGIAGSADLDGQDEGESGFYRTTFNCNELPTDECLWAWQDNQDIPQFTNISWNSSSQRTEWVYVRLGYNITQYNFFLDQTEGKTDEETLRQRAEIRFLRALHYWYFLDLFGKAPFKEHFNNELPVEKKSAELYAYIQNELNDIEGNMYEPRQAPFGRADKAANWLLRARLYLNAGVYTGQTDYAKAEEYAGKVIDSGYELCDNYAELFMADNDENPNAMQEIILPIRQDGVKTRNYGGSVYLICATRIAGMPRMGTTNGWSCIFARAAMVQKFFSNLDDVPMLPADIEIPTKGLDTDEQIDDFDAKYGIRTEDMIKAAGDDRALLYSGVGGGRRKLQTDAITGFTNGLSIVKWQNYRSDGKPVNHTEYPDTDIPLFRLAEAYLTRAEALFRQDKDATADINKLRSRANCTRMVETVTEQELIDEWSREFYMEGRRRSDLVRFDMFTTNKYVWDWKGGTMNGAPVASHYNVFPVPVSDLNNNPNMSQNPNY</sequence>
<dbReference type="CDD" id="cd08977">
    <property type="entry name" value="SusD"/>
    <property type="match status" value="1"/>
</dbReference>
<accession>A0A7I9ZZR1</accession>
<comment type="subcellular location">
    <subcellularLocation>
        <location evidence="1">Cell outer membrane</location>
    </subcellularLocation>
</comment>
<dbReference type="Proteomes" id="UP000491181">
    <property type="component" value="Unassembled WGS sequence"/>
</dbReference>
<evidence type="ECO:0000256" key="2">
    <source>
        <dbReference type="ARBA" id="ARBA00006275"/>
    </source>
</evidence>
<dbReference type="InterPro" id="IPR012944">
    <property type="entry name" value="SusD_RagB_dom"/>
</dbReference>
<comment type="caution">
    <text evidence="8">The sequence shown here is derived from an EMBL/GenBank/DDBJ whole genome shotgun (WGS) entry which is preliminary data.</text>
</comment>
<dbReference type="NCBIfam" id="NF033071">
    <property type="entry name" value="SusD"/>
    <property type="match status" value="1"/>
</dbReference>
<evidence type="ECO:0000256" key="6">
    <source>
        <dbReference type="SAM" id="SignalP"/>
    </source>
</evidence>
<dbReference type="EMBL" id="BLLS01000016">
    <property type="protein sequence ID" value="GFH85635.1"/>
    <property type="molecule type" value="Genomic_DNA"/>
</dbReference>
<dbReference type="Pfam" id="PF07980">
    <property type="entry name" value="SusD_RagB"/>
    <property type="match status" value="1"/>
</dbReference>
<dbReference type="SUPFAM" id="SSF48452">
    <property type="entry name" value="TPR-like"/>
    <property type="match status" value="1"/>
</dbReference>
<evidence type="ECO:0000259" key="7">
    <source>
        <dbReference type="Pfam" id="PF07980"/>
    </source>
</evidence>
<evidence type="ECO:0000256" key="3">
    <source>
        <dbReference type="ARBA" id="ARBA00022729"/>
    </source>
</evidence>
<feature type="domain" description="RagB/SusD" evidence="7">
    <location>
        <begin position="281"/>
        <end position="550"/>
    </location>
</feature>
<feature type="signal peptide" evidence="6">
    <location>
        <begin position="1"/>
        <end position="24"/>
    </location>
</feature>
<gene>
    <name evidence="8" type="primary">susD_1</name>
    <name evidence="8" type="ORF">IMSAGC001_01039</name>
</gene>
<dbReference type="RefSeq" id="WP_172503699.1">
    <property type="nucleotide sequence ID" value="NZ_BLLS01000016.1"/>
</dbReference>
<evidence type="ECO:0000256" key="5">
    <source>
        <dbReference type="ARBA" id="ARBA00023237"/>
    </source>
</evidence>
<keyword evidence="5" id="KW-0998">Cell outer membrane</keyword>
<evidence type="ECO:0000313" key="8">
    <source>
        <dbReference type="EMBL" id="GFH85635.1"/>
    </source>
</evidence>